<dbReference type="FunFam" id="2.30.29.30:FF:000202">
    <property type="entry name" value="rab GTPase-activating protein 1-like isoform X1"/>
    <property type="match status" value="1"/>
</dbReference>
<keyword evidence="8" id="KW-0333">Golgi apparatus</keyword>
<evidence type="ECO:0000256" key="2">
    <source>
        <dbReference type="ARBA" id="ARBA00004555"/>
    </source>
</evidence>
<evidence type="ECO:0000313" key="15">
    <source>
        <dbReference type="EMBL" id="NXD40381.1"/>
    </source>
</evidence>
<dbReference type="InterPro" id="IPR050302">
    <property type="entry name" value="Rab_GAP_TBC_domain"/>
</dbReference>
<reference evidence="15" key="1">
    <citation type="submission" date="2019-09" db="EMBL/GenBank/DDBJ databases">
        <title>Bird 10,000 Genomes (B10K) Project - Family phase.</title>
        <authorList>
            <person name="Zhang G."/>
        </authorList>
    </citation>
    <scope>NUCLEOTIDE SEQUENCE</scope>
    <source>
        <strain evidence="15">OUT-0061</strain>
        <tissue evidence="15">Blood</tissue>
    </source>
</reference>
<keyword evidence="7" id="KW-0653">Protein transport</keyword>
<feature type="non-terminal residue" evidence="15">
    <location>
        <position position="1068"/>
    </location>
</feature>
<keyword evidence="11" id="KW-0175">Coiled coil</keyword>
<feature type="coiled-coil region" evidence="11">
    <location>
        <begin position="984"/>
        <end position="1039"/>
    </location>
</feature>
<feature type="domain" description="Rab-GAP TBC" evidence="14">
    <location>
        <begin position="557"/>
        <end position="743"/>
    </location>
</feature>
<feature type="coiled-coil region" evidence="11">
    <location>
        <begin position="826"/>
        <end position="945"/>
    </location>
</feature>
<dbReference type="GO" id="GO:0005096">
    <property type="term" value="F:GTPase activator activity"/>
    <property type="evidence" value="ECO:0007669"/>
    <property type="project" value="UniProtKB-KW"/>
</dbReference>
<proteinExistence type="predicted"/>
<organism evidence="15 16">
    <name type="scientific">Copsychus sechellarum</name>
    <dbReference type="NCBI Taxonomy" id="797021"/>
    <lineage>
        <taxon>Eukaryota</taxon>
        <taxon>Metazoa</taxon>
        <taxon>Chordata</taxon>
        <taxon>Craniata</taxon>
        <taxon>Vertebrata</taxon>
        <taxon>Euteleostomi</taxon>
        <taxon>Archelosauria</taxon>
        <taxon>Archosauria</taxon>
        <taxon>Dinosauria</taxon>
        <taxon>Saurischia</taxon>
        <taxon>Theropoda</taxon>
        <taxon>Coelurosauria</taxon>
        <taxon>Aves</taxon>
        <taxon>Neognathae</taxon>
        <taxon>Neoaves</taxon>
        <taxon>Telluraves</taxon>
        <taxon>Australaves</taxon>
        <taxon>Passeriformes</taxon>
        <taxon>Muscicapidae</taxon>
        <taxon>Copsychus</taxon>
    </lineage>
</organism>
<dbReference type="PROSITE" id="PS50086">
    <property type="entry name" value="TBC_RABGAP"/>
    <property type="match status" value="1"/>
</dbReference>
<dbReference type="SUPFAM" id="SSF50729">
    <property type="entry name" value="PH domain-like"/>
    <property type="match status" value="1"/>
</dbReference>
<dbReference type="OrthoDB" id="295078at2759"/>
<dbReference type="GO" id="GO:0031267">
    <property type="term" value="F:small GTPase binding"/>
    <property type="evidence" value="ECO:0007669"/>
    <property type="project" value="TreeGrafter"/>
</dbReference>
<dbReference type="PANTHER" id="PTHR47219">
    <property type="entry name" value="RAB GTPASE-ACTIVATING PROTEIN 1-LIKE"/>
    <property type="match status" value="1"/>
</dbReference>
<feature type="domain" description="PID" evidence="13">
    <location>
        <begin position="153"/>
        <end position="268"/>
    </location>
</feature>
<dbReference type="EMBL" id="WBNE01000072">
    <property type="protein sequence ID" value="NXD40381.1"/>
    <property type="molecule type" value="Genomic_DNA"/>
</dbReference>
<dbReference type="GO" id="GO:0005769">
    <property type="term" value="C:early endosome"/>
    <property type="evidence" value="ECO:0007669"/>
    <property type="project" value="UniProtKB-SubCell"/>
</dbReference>
<evidence type="ECO:0000259" key="14">
    <source>
        <dbReference type="PROSITE" id="PS50086"/>
    </source>
</evidence>
<evidence type="ECO:0000256" key="9">
    <source>
        <dbReference type="ARBA" id="ARBA00059592"/>
    </source>
</evidence>
<evidence type="ECO:0000256" key="12">
    <source>
        <dbReference type="SAM" id="MobiDB-lite"/>
    </source>
</evidence>
<evidence type="ECO:0000256" key="4">
    <source>
        <dbReference type="ARBA" id="ARBA00022468"/>
    </source>
</evidence>
<accession>A0A851VKH9</accession>
<dbReference type="Gene3D" id="2.30.29.30">
    <property type="entry name" value="Pleckstrin-homology domain (PH domain)/Phosphotyrosine-binding domain (PTB)"/>
    <property type="match status" value="1"/>
</dbReference>
<dbReference type="FunFam" id="1.10.472.80:FF:000007">
    <property type="entry name" value="Rab GTPase-activating protein 1 isoform X1"/>
    <property type="match status" value="1"/>
</dbReference>
<feature type="compositionally biased region" description="Pro residues" evidence="12">
    <location>
        <begin position="1057"/>
        <end position="1068"/>
    </location>
</feature>
<dbReference type="InterPro" id="IPR022164">
    <property type="entry name" value="Kinesin-like"/>
</dbReference>
<dbReference type="PROSITE" id="PS01179">
    <property type="entry name" value="PID"/>
    <property type="match status" value="1"/>
</dbReference>
<evidence type="ECO:0000313" key="16">
    <source>
        <dbReference type="Proteomes" id="UP000659062"/>
    </source>
</evidence>
<keyword evidence="6" id="KW-0967">Endosome</keyword>
<feature type="non-terminal residue" evidence="15">
    <location>
        <position position="1"/>
    </location>
</feature>
<dbReference type="Gene3D" id="1.10.8.270">
    <property type="entry name" value="putative rabgap domain of human tbc1 domain family member 14 like domains"/>
    <property type="match status" value="1"/>
</dbReference>
<dbReference type="FunFam" id="1.10.10.750:FF:000004">
    <property type="entry name" value="Putative rab gtpase-activating protein 1"/>
    <property type="match status" value="1"/>
</dbReference>
<gene>
    <name evidence="15" type="primary">Rabgap1l</name>
    <name evidence="15" type="ORF">COPSEC_R12024</name>
</gene>
<comment type="function">
    <text evidence="9">GTP-hydrolysis activating protein (GAP) for small GTPase RAB22A, converting active RAB22A-GTP to the inactive form RAB22A-GDP. Plays a role in endocytosis and intracellular protein transport. Recruited by ANK2 to phosphatidylinositol 3-phosphate (PI3P)-positive early endosomes, where it inactivates RAB22A, and promotes polarized trafficking to the leading edge of the migrating cells. Part of the ANK2/RABGAP1L complex which is required for the polarized recycling of fibronectin receptor ITGA5 ITGB1 to the plasma membrane that enables continuous directional cell migration.</text>
</comment>
<comment type="caution">
    <text evidence="15">The sequence shown here is derived from an EMBL/GenBank/DDBJ whole genome shotgun (WGS) entry which is preliminary data.</text>
</comment>
<evidence type="ECO:0000256" key="11">
    <source>
        <dbReference type="SAM" id="Coils"/>
    </source>
</evidence>
<dbReference type="GO" id="GO:0006897">
    <property type="term" value="P:endocytosis"/>
    <property type="evidence" value="ECO:0007669"/>
    <property type="project" value="UniProtKB-KW"/>
</dbReference>
<evidence type="ECO:0000256" key="5">
    <source>
        <dbReference type="ARBA" id="ARBA00022583"/>
    </source>
</evidence>
<dbReference type="Gene3D" id="1.10.472.80">
    <property type="entry name" value="Ypt/Rab-GAP domain of gyp1p, domain 3"/>
    <property type="match status" value="1"/>
</dbReference>
<dbReference type="PANTHER" id="PTHR47219:SF7">
    <property type="entry name" value="RAB GTPASE-ACTIVATING PROTEIN 1-LIKE"/>
    <property type="match status" value="1"/>
</dbReference>
<dbReference type="Proteomes" id="UP000659062">
    <property type="component" value="Unassembled WGS sequence"/>
</dbReference>
<dbReference type="SMART" id="SM00164">
    <property type="entry name" value="TBC"/>
    <property type="match status" value="1"/>
</dbReference>
<evidence type="ECO:0000256" key="1">
    <source>
        <dbReference type="ARBA" id="ARBA00004412"/>
    </source>
</evidence>
<evidence type="ECO:0000256" key="10">
    <source>
        <dbReference type="ARBA" id="ARBA00069331"/>
    </source>
</evidence>
<keyword evidence="16" id="KW-1185">Reference proteome</keyword>
<dbReference type="AlphaFoldDB" id="A0A851VKH9"/>
<dbReference type="Pfam" id="PF00566">
    <property type="entry name" value="RabGAP-TBC"/>
    <property type="match status" value="1"/>
</dbReference>
<dbReference type="InterPro" id="IPR035969">
    <property type="entry name" value="Rab-GAP_TBC_sf"/>
</dbReference>
<keyword evidence="3" id="KW-0813">Transport</keyword>
<feature type="region of interest" description="Disordered" evidence="12">
    <location>
        <begin position="1049"/>
        <end position="1068"/>
    </location>
</feature>
<dbReference type="Pfam" id="PF12473">
    <property type="entry name" value="DUF3694"/>
    <property type="match status" value="1"/>
</dbReference>
<keyword evidence="4" id="KW-0343">GTPase activation</keyword>
<evidence type="ECO:0000256" key="3">
    <source>
        <dbReference type="ARBA" id="ARBA00022448"/>
    </source>
</evidence>
<sequence>MEVKTSFSKSDTIPETLSTLINEGFVLVHQKSEDASGNNEKPQLKVFSNGDEELEKAMEEILQDSEKDQYTTALREGFSDASGQAAADGSAGQTTQPSLQLVLDPSTTEKLCQSESKWLKEVFSSFSEISAPRPYSPSQPLEEDSVLFNKLTYLGCTKVSAPRNEPEALCAMANMKSSSQAPLPVTLYVPNIPEGSVRIIDQLSNSEIASFPIYKVLFCVRGQNGTSESDCFAFTESSCGTEEFQIHVFSCEIKEAVSRILYSFSTAFKRSSKQASDHVKDFVLPTPDSDVYTFSVSLEVKEDDGKGNFSPVPKDRDKLYFKLKQGVEKKVVITVQQLSNKELAIERCFGMLLSPGRNVKNSDMHLLDMESMGKSSDGKAYVITGMWNPNAPMFLVLNEETPKDKRVFMTVAVDMVVTEVVEPVRFLLETVVRVYPANERFWYFSRKTFTETFYMKLKQSEGKNHTSAGDAIYEVVSLQRESAREEELITPSSGGGPMSSQEDEAEEESDNELSSGTGDVSKDCPEKILYSWGELLARWHNNLVVRPNGLSTLVKSGVPEALRAEIWQLLAGCHDNQAMLDKYRLLITMDSAQESVIKRDIHRTYPAHDYFKDTEGDGQESLYKMCKAYSVYDEDIGYCQGQSFLAAVLLLHMPEEQAFCVFVKIMYDYGLRDLYRNNFEDLHCKFFQLEKLMQEQLPDLHSHFSDLNLEAHMYASQWFLTLFTAKFPLCMVFHIIDLLLCEGMNIIFHVALALLKTSKEDLLQADFEGALKFFRVQLPKRYRAEENARRLMEQACNIKVPTKKLKKYEREYQTMRESQLQQEDPMDRYKRENRRLQEASMRLEQENDDLAHELVTSKIALRNDLDQAEDKADVLNKELLLTKQKLVETEEEKRKQEEETAQLKEVFRKQLEKAESEIKKTTAIIAEYKQICSQLSTRLEKQQAASKDELEVVKGKVMACKHCSEIFSKEGALKVPAVSTDNKGIETDDEKDSLKKQLREMELELAQTKLQLVEAKCKIQELEHQRGALMNEIQAAKNSWFSKTLNSIKTATGTQAPQPPLPPREGST</sequence>
<evidence type="ECO:0000259" key="13">
    <source>
        <dbReference type="PROSITE" id="PS01179"/>
    </source>
</evidence>
<dbReference type="InterPro" id="IPR011993">
    <property type="entry name" value="PH-like_dom_sf"/>
</dbReference>
<dbReference type="GO" id="GO:0015031">
    <property type="term" value="P:protein transport"/>
    <property type="evidence" value="ECO:0007669"/>
    <property type="project" value="UniProtKB-KW"/>
</dbReference>
<dbReference type="Gene3D" id="1.10.10.750">
    <property type="entry name" value="Ypt/Rab-GAP domain of gyp1p, domain 1"/>
    <property type="match status" value="1"/>
</dbReference>
<comment type="subcellular location">
    <subcellularLocation>
        <location evidence="1">Early endosome</location>
    </subcellularLocation>
    <subcellularLocation>
        <location evidence="2">Golgi apparatus</location>
    </subcellularLocation>
</comment>
<evidence type="ECO:0000256" key="8">
    <source>
        <dbReference type="ARBA" id="ARBA00023034"/>
    </source>
</evidence>
<dbReference type="SUPFAM" id="SSF47923">
    <property type="entry name" value="Ypt/Rab-GAP domain of gyp1p"/>
    <property type="match status" value="2"/>
</dbReference>
<dbReference type="GO" id="GO:0005794">
    <property type="term" value="C:Golgi apparatus"/>
    <property type="evidence" value="ECO:0007669"/>
    <property type="project" value="UniProtKB-SubCell"/>
</dbReference>
<feature type="compositionally biased region" description="Acidic residues" evidence="12">
    <location>
        <begin position="501"/>
        <end position="511"/>
    </location>
</feature>
<evidence type="ECO:0000256" key="6">
    <source>
        <dbReference type="ARBA" id="ARBA00022753"/>
    </source>
</evidence>
<evidence type="ECO:0000256" key="7">
    <source>
        <dbReference type="ARBA" id="ARBA00022927"/>
    </source>
</evidence>
<feature type="region of interest" description="Disordered" evidence="12">
    <location>
        <begin position="484"/>
        <end position="520"/>
    </location>
</feature>
<dbReference type="InterPro" id="IPR006020">
    <property type="entry name" value="PTB/PI_dom"/>
</dbReference>
<dbReference type="SMART" id="SM00462">
    <property type="entry name" value="PTB"/>
    <property type="match status" value="1"/>
</dbReference>
<name>A0A851VKH9_9PASS</name>
<dbReference type="InterPro" id="IPR000195">
    <property type="entry name" value="Rab-GAP-TBC_dom"/>
</dbReference>
<protein>
    <recommendedName>
        <fullName evidence="10">Rab GTPase-activating protein 1-like</fullName>
    </recommendedName>
</protein>
<dbReference type="CDD" id="cd01211">
    <property type="entry name" value="PTB_Rab6GAP"/>
    <property type="match status" value="1"/>
</dbReference>
<dbReference type="FunFam" id="1.10.8.270:FF:000001">
    <property type="entry name" value="TBC1 domain family member 1"/>
    <property type="match status" value="1"/>
</dbReference>
<keyword evidence="5" id="KW-0254">Endocytosis</keyword>